<comment type="catalytic activity">
    <reaction evidence="3">
        <text>L-glutaminyl-[protein] + H2O = L-glutamyl-[protein] + NH4(+)</text>
        <dbReference type="Rhea" id="RHEA:16441"/>
        <dbReference type="Rhea" id="RHEA-COMP:10207"/>
        <dbReference type="Rhea" id="RHEA-COMP:10208"/>
        <dbReference type="ChEBI" id="CHEBI:15377"/>
        <dbReference type="ChEBI" id="CHEBI:28938"/>
        <dbReference type="ChEBI" id="CHEBI:29973"/>
        <dbReference type="ChEBI" id="CHEBI:30011"/>
        <dbReference type="EC" id="3.5.1.44"/>
    </reaction>
</comment>
<keyword evidence="4" id="KW-0472">Membrane</keyword>
<keyword evidence="4" id="KW-0812">Transmembrane</keyword>
<proteinExistence type="inferred from homology"/>
<dbReference type="Pfam" id="PF03975">
    <property type="entry name" value="CheD"/>
    <property type="match status" value="1"/>
</dbReference>
<keyword evidence="1 3" id="KW-0145">Chemotaxis</keyword>
<comment type="similarity">
    <text evidence="3">Belongs to the CheD family.</text>
</comment>
<evidence type="ECO:0000256" key="2">
    <source>
        <dbReference type="ARBA" id="ARBA00022801"/>
    </source>
</evidence>
<dbReference type="InterPro" id="IPR038592">
    <property type="entry name" value="CheD-like_sf"/>
</dbReference>
<dbReference type="PANTHER" id="PTHR35147:SF1">
    <property type="entry name" value="CHEMORECEPTOR GLUTAMINE DEAMIDASE CHED-RELATED"/>
    <property type="match status" value="1"/>
</dbReference>
<keyword evidence="2 3" id="KW-0378">Hydrolase</keyword>
<comment type="function">
    <text evidence="3">Probably deamidates glutamine residues to glutamate on methyl-accepting chemotaxis receptors (MCPs), playing an important role in chemotaxis.</text>
</comment>
<dbReference type="Gene3D" id="3.30.1330.200">
    <property type="match status" value="1"/>
</dbReference>
<dbReference type="SUPFAM" id="SSF64438">
    <property type="entry name" value="CNF1/YfiH-like putative cysteine hydrolases"/>
    <property type="match status" value="1"/>
</dbReference>
<dbReference type="HAMAP" id="MF_01440">
    <property type="entry name" value="CheD"/>
    <property type="match status" value="1"/>
</dbReference>
<dbReference type="CDD" id="cd16352">
    <property type="entry name" value="CheD"/>
    <property type="match status" value="1"/>
</dbReference>
<dbReference type="PROSITE" id="PS51257">
    <property type="entry name" value="PROKAR_LIPOPROTEIN"/>
    <property type="match status" value="1"/>
</dbReference>
<comment type="caution">
    <text evidence="5">The sequence shown here is derived from an EMBL/GenBank/DDBJ whole genome shotgun (WGS) entry which is preliminary data.</text>
</comment>
<evidence type="ECO:0000256" key="3">
    <source>
        <dbReference type="HAMAP-Rule" id="MF_01440"/>
    </source>
</evidence>
<reference evidence="5" key="1">
    <citation type="journal article" date="2020" name="mSystems">
        <title>Genome- and Community-Level Interaction Insights into Carbon Utilization and Element Cycling Functions of Hydrothermarchaeota in Hydrothermal Sediment.</title>
        <authorList>
            <person name="Zhou Z."/>
            <person name="Liu Y."/>
            <person name="Xu W."/>
            <person name="Pan J."/>
            <person name="Luo Z.H."/>
            <person name="Li M."/>
        </authorList>
    </citation>
    <scope>NUCLEOTIDE SEQUENCE [LARGE SCALE GENOMIC DNA]</scope>
    <source>
        <strain evidence="5">SpSt-349</strain>
    </source>
</reference>
<sequence>MSKIISIGISEYRVAFAPAVLVTYGLGSCVGIALYDPDARAGGLAHTLLPAPVREVEMVEKTAKFTCWAVELMVEELVKCGCAPGRLVAKLAGGATMFEPQYRSTHGGIGERNVAAARAALERSGIPLVAEDTGGDYGRSLEFSTATGIIMVRALQQPIRQI</sequence>
<dbReference type="EC" id="3.5.1.44" evidence="3"/>
<organism evidence="5">
    <name type="scientific">Geobacter metallireducens</name>
    <dbReference type="NCBI Taxonomy" id="28232"/>
    <lineage>
        <taxon>Bacteria</taxon>
        <taxon>Pseudomonadati</taxon>
        <taxon>Thermodesulfobacteriota</taxon>
        <taxon>Desulfuromonadia</taxon>
        <taxon>Geobacterales</taxon>
        <taxon>Geobacteraceae</taxon>
        <taxon>Geobacter</taxon>
    </lineage>
</organism>
<dbReference type="GO" id="GO:0006935">
    <property type="term" value="P:chemotaxis"/>
    <property type="evidence" value="ECO:0007669"/>
    <property type="project" value="UniProtKB-UniRule"/>
</dbReference>
<dbReference type="GO" id="GO:0050568">
    <property type="term" value="F:protein-glutamine glutaminase activity"/>
    <property type="evidence" value="ECO:0007669"/>
    <property type="project" value="UniProtKB-UniRule"/>
</dbReference>
<evidence type="ECO:0000256" key="1">
    <source>
        <dbReference type="ARBA" id="ARBA00022500"/>
    </source>
</evidence>
<dbReference type="PANTHER" id="PTHR35147">
    <property type="entry name" value="CHEMORECEPTOR GLUTAMINE DEAMIDASE CHED-RELATED"/>
    <property type="match status" value="1"/>
</dbReference>
<gene>
    <name evidence="3" type="primary">cheD</name>
    <name evidence="5" type="ORF">ENQ87_01620</name>
</gene>
<protein>
    <recommendedName>
        <fullName evidence="3">Probable chemoreceptor glutamine deamidase CheD</fullName>
        <ecNumber evidence="3">3.5.1.44</ecNumber>
    </recommendedName>
</protein>
<dbReference type="InterPro" id="IPR011324">
    <property type="entry name" value="Cytotoxic_necrot_fac-like_cat"/>
</dbReference>
<feature type="transmembrane region" description="Helical" evidence="4">
    <location>
        <begin position="12"/>
        <end position="35"/>
    </location>
</feature>
<keyword evidence="4" id="KW-1133">Transmembrane helix</keyword>
<dbReference type="EMBL" id="DSOV01000007">
    <property type="protein sequence ID" value="HEN41063.1"/>
    <property type="molecule type" value="Genomic_DNA"/>
</dbReference>
<dbReference type="InterPro" id="IPR005659">
    <property type="entry name" value="Chemorcpt_Glu_NH3ase_CheD"/>
</dbReference>
<keyword evidence="5" id="KW-0675">Receptor</keyword>
<dbReference type="AlphaFoldDB" id="A0A831TYZ1"/>
<name>A0A831TYZ1_GEOME</name>
<accession>A0A831TYZ1</accession>
<evidence type="ECO:0000313" key="5">
    <source>
        <dbReference type="EMBL" id="HEN41063.1"/>
    </source>
</evidence>
<evidence type="ECO:0000256" key="4">
    <source>
        <dbReference type="SAM" id="Phobius"/>
    </source>
</evidence>